<dbReference type="PANTHER" id="PTHR28206">
    <property type="entry name" value="NUCLEOPORIN POM152"/>
    <property type="match status" value="1"/>
</dbReference>
<dbReference type="Proteomes" id="UP000613580">
    <property type="component" value="Unassembled WGS sequence"/>
</dbReference>
<evidence type="ECO:0000259" key="2">
    <source>
        <dbReference type="Pfam" id="PF24097"/>
    </source>
</evidence>
<dbReference type="InterPro" id="IPR056540">
    <property type="entry name" value="TMD_POM152"/>
</dbReference>
<dbReference type="InterPro" id="IPR037701">
    <property type="entry name" value="Pom152"/>
</dbReference>
<organism evidence="6 7">
    <name type="scientific">Mycena chlorophos</name>
    <name type="common">Agaric fungus</name>
    <name type="synonym">Agaricus chlorophos</name>
    <dbReference type="NCBI Taxonomy" id="658473"/>
    <lineage>
        <taxon>Eukaryota</taxon>
        <taxon>Fungi</taxon>
        <taxon>Dikarya</taxon>
        <taxon>Basidiomycota</taxon>
        <taxon>Agaricomycotina</taxon>
        <taxon>Agaricomycetes</taxon>
        <taxon>Agaricomycetidae</taxon>
        <taxon>Agaricales</taxon>
        <taxon>Marasmiineae</taxon>
        <taxon>Mycenaceae</taxon>
        <taxon>Mycena</taxon>
    </lineage>
</organism>
<dbReference type="GO" id="GO:0017056">
    <property type="term" value="F:structural constituent of nuclear pore"/>
    <property type="evidence" value="ECO:0007669"/>
    <property type="project" value="InterPro"/>
</dbReference>
<dbReference type="InterPro" id="IPR056542">
    <property type="entry name" value="Ig-like_POM152_1st"/>
</dbReference>
<dbReference type="Pfam" id="PF23664">
    <property type="entry name" value="Ig_Pom152"/>
    <property type="match status" value="2"/>
</dbReference>
<protein>
    <recommendedName>
        <fullName evidence="8">Nucleoporin Pom152</fullName>
    </recommendedName>
</protein>
<dbReference type="Pfam" id="PF24519">
    <property type="entry name" value="Ig-like_Pom152_1"/>
    <property type="match status" value="1"/>
</dbReference>
<dbReference type="EMBL" id="JACAZE010000007">
    <property type="protein sequence ID" value="KAF7311036.1"/>
    <property type="molecule type" value="Genomic_DNA"/>
</dbReference>
<keyword evidence="7" id="KW-1185">Reference proteome</keyword>
<dbReference type="GO" id="GO:0006606">
    <property type="term" value="P:protein import into nucleus"/>
    <property type="evidence" value="ECO:0007669"/>
    <property type="project" value="TreeGrafter"/>
</dbReference>
<evidence type="ECO:0000259" key="4">
    <source>
        <dbReference type="Pfam" id="PF24519"/>
    </source>
</evidence>
<comment type="caution">
    <text evidence="6">The sequence shown here is derived from an EMBL/GenBank/DDBJ whole genome shotgun (WGS) entry which is preliminary data.</text>
</comment>
<feature type="domain" description="Nucleoporin POM152 first Ig-like" evidence="4">
    <location>
        <begin position="162"/>
        <end position="306"/>
    </location>
</feature>
<proteinExistence type="predicted"/>
<dbReference type="Pfam" id="PF24312">
    <property type="entry name" value="Ig-like_POM152"/>
    <property type="match status" value="2"/>
</dbReference>
<feature type="domain" description="Nucleoporin POM152 immunoglobulin-like" evidence="1">
    <location>
        <begin position="865"/>
        <end position="937"/>
    </location>
</feature>
<evidence type="ECO:0000259" key="5">
    <source>
        <dbReference type="Pfam" id="PF24527"/>
    </source>
</evidence>
<evidence type="ECO:0008006" key="8">
    <source>
        <dbReference type="Google" id="ProtNLM"/>
    </source>
</evidence>
<feature type="domain" description="Nucleoporin POM152 Ig-like" evidence="3">
    <location>
        <begin position="436"/>
        <end position="533"/>
    </location>
</feature>
<reference evidence="6" key="1">
    <citation type="submission" date="2020-05" db="EMBL/GenBank/DDBJ databases">
        <title>Mycena genomes resolve the evolution of fungal bioluminescence.</title>
        <authorList>
            <person name="Tsai I.J."/>
        </authorList>
    </citation>
    <scope>NUCLEOTIDE SEQUENCE</scope>
    <source>
        <strain evidence="6">110903Hualien_Pintung</strain>
    </source>
</reference>
<evidence type="ECO:0000259" key="1">
    <source>
        <dbReference type="Pfam" id="PF23664"/>
    </source>
</evidence>
<sequence>MASSPKPPLIPPHILDIPAQRLYVCSLIAVAESVKLFDFIHSYATDDDSLHLCRKWLLVDISFCLALTQLRIPKLTYRRSVVLCQILLCVFFDGLMFGGLSLNFGSGRGETSYSPDLASTPEPFSFLALASTLTFGLIGSALRASDGHLIGEHTVRMSPISTARLNPHRSNFCLSEPKSPVLIPVLLNNTDISTLRYSLLPLGYTPGSSAKVESIQLTARDLKGIEQQRQEASRVVTAPSKRDRADEYDEYDDVDTDVVADASPDLQKTQSLVHIPLSRFGTIRLEQVVDSSGIEARLAIPSEVTVAPCPRAEFVEAPSTPTFCAGTRQDLELAIDIRGVPPLSLRWFRVINERAEHSIVEGIDSDLTEGSGGQKGAPQTFKVPLTASLYAAGSYFYALEEVVDGLGNAVRLEIPTLDPSAPDSKTTRSLRVLRTPTLSFRNCGPNSPASLLIGSETHLSIGTKDADPLDAPWEVQLAFKPAEGARVSPWKKTVTTQGSRRDIDFRANAPGEYTITGVNGKWCPGHVLSPDSCVVVEKPKPLAEIEWKKIHECSGDTGVSASLVLHGVPPFQVYYSIQKDSDPPREISKTFPNTRGELSIQPSQAGRYTFAFTYISDSNYRRVELDGPSVDQSIHPLATAAFANPGRKSLSSCAGSTVDVDVELQGTGPWKLETRVVTPSGSETHQFVDIKTARKTLQIPIPARIDRDGGSFDVDLVSVEDVYECRRPVSVPSISVTVRRVKSTAKFYGDSITVLESERASLPLRLTGEGPWRLKYRKDGSSSVQSAQLHSANDQLQVTEDGLYHLLDVTDAQCPGSIIPEASTFRVDWIPKPSAILSTESAAAATYEKHNGSFILVPVCENEAAHVDLDLTGKPPFEIMYNIAQDNDNGGTKLLGQPTFNSIQTRTRFILTTSNPGRIYYEVRQVGDAPYPLSKHKNALIPRSQRLLFEQQVNRRPSARFRSRDRMSFCLHDTFRVQDQFSTDGVVVLEGVPPFQLQLSIKNYATSHVERVTIETWDTVWRMELPSYEFKTIGPHLVLLESVSDASGCGHAPLDPLATSVWVDVAETPAIVPVDRREHYCVGDVSQFQLEGIPPWTIGYVINGKVYSEEAKTSPFSLIQQQPGEFTVTSIRHQQKCKTGVTDLHTTVYPLPSAQVGHGKRIYQDIHEGDQAEIVFTLIGEPPFSFTYQRAEVSPKKGGKPGKVLETHTVSRIWQKEYSIFSALEGTWTVTSISDAHCQYPPIQNAAAAEKQRR</sequence>
<dbReference type="AlphaFoldDB" id="A0A8H6T6C2"/>
<dbReference type="Pfam" id="PF24097">
    <property type="entry name" value="TMD_POM152"/>
    <property type="match status" value="1"/>
</dbReference>
<evidence type="ECO:0000313" key="7">
    <source>
        <dbReference type="Proteomes" id="UP000613580"/>
    </source>
</evidence>
<feature type="domain" description="Nucleoporin POM152 immunoglobulin-like" evidence="1">
    <location>
        <begin position="538"/>
        <end position="638"/>
    </location>
</feature>
<dbReference type="InterPro" id="IPR056544">
    <property type="entry name" value="Ig_POM152"/>
</dbReference>
<dbReference type="PANTHER" id="PTHR28206:SF1">
    <property type="entry name" value="NUCLEOPORIN POM152"/>
    <property type="match status" value="1"/>
</dbReference>
<dbReference type="GO" id="GO:0070762">
    <property type="term" value="C:nuclear pore transmembrane ring"/>
    <property type="evidence" value="ECO:0007669"/>
    <property type="project" value="TreeGrafter"/>
</dbReference>
<feature type="domain" description="Nucleoporin POM152 N-terminal transmembrane" evidence="2">
    <location>
        <begin position="16"/>
        <end position="100"/>
    </location>
</feature>
<dbReference type="InterPro" id="IPR056543">
    <property type="entry name" value="Ig-like_POM152_9th"/>
</dbReference>
<accession>A0A8H6T6C2</accession>
<dbReference type="OrthoDB" id="5529162at2759"/>
<feature type="domain" description="Nucleoporin POM152 ninth Ig-like" evidence="5">
    <location>
        <begin position="1069"/>
        <end position="1140"/>
    </location>
</feature>
<evidence type="ECO:0000313" key="6">
    <source>
        <dbReference type="EMBL" id="KAF7311036.1"/>
    </source>
</evidence>
<dbReference type="Pfam" id="PF24527">
    <property type="entry name" value="Ig-like_Pom152_9"/>
    <property type="match status" value="1"/>
</dbReference>
<feature type="domain" description="Nucleoporin POM152 Ig-like" evidence="3">
    <location>
        <begin position="744"/>
        <end position="824"/>
    </location>
</feature>
<name>A0A8H6T6C2_MYCCL</name>
<dbReference type="InterPro" id="IPR056541">
    <property type="entry name" value="Ig-like_POM152"/>
</dbReference>
<dbReference type="GO" id="GO:0006999">
    <property type="term" value="P:nuclear pore organization"/>
    <property type="evidence" value="ECO:0007669"/>
    <property type="project" value="TreeGrafter"/>
</dbReference>
<evidence type="ECO:0000259" key="3">
    <source>
        <dbReference type="Pfam" id="PF24312"/>
    </source>
</evidence>
<gene>
    <name evidence="6" type="ORF">HMN09_00647000</name>
</gene>